<dbReference type="Gene3D" id="1.10.1780.10">
    <property type="entry name" value="Clp, N-terminal domain"/>
    <property type="match status" value="1"/>
</dbReference>
<comment type="caution">
    <text evidence="15">The sequence shown here is derived from an EMBL/GenBank/DDBJ whole genome shotgun (WGS) entry which is preliminary data.</text>
</comment>
<evidence type="ECO:0000256" key="11">
    <source>
        <dbReference type="PROSITE-ProRule" id="PRU01251"/>
    </source>
</evidence>
<dbReference type="PROSITE" id="PS00870">
    <property type="entry name" value="CLPAB_1"/>
    <property type="match status" value="1"/>
</dbReference>
<gene>
    <name evidence="13" type="primary">clpB</name>
    <name evidence="15" type="ORF">AS156_29660</name>
</gene>
<dbReference type="InterPro" id="IPR004176">
    <property type="entry name" value="Clp_R_N"/>
</dbReference>
<feature type="domain" description="Clp R" evidence="14">
    <location>
        <begin position="3"/>
        <end position="148"/>
    </location>
</feature>
<keyword evidence="6 12" id="KW-0067">ATP-binding</keyword>
<dbReference type="GO" id="GO:0005737">
    <property type="term" value="C:cytoplasm"/>
    <property type="evidence" value="ECO:0007669"/>
    <property type="project" value="UniProtKB-SubCell"/>
</dbReference>
<keyword evidence="5 12" id="KW-0547">Nucleotide-binding</keyword>
<dbReference type="FunFam" id="3.40.50.300:FF:000120">
    <property type="entry name" value="ATP-dependent chaperone ClpB"/>
    <property type="match status" value="1"/>
</dbReference>
<dbReference type="InterPro" id="IPR018368">
    <property type="entry name" value="ClpA/B_CS1"/>
</dbReference>
<dbReference type="InterPro" id="IPR003959">
    <property type="entry name" value="ATPase_AAA_core"/>
</dbReference>
<evidence type="ECO:0000256" key="4">
    <source>
        <dbReference type="ARBA" id="ARBA00022737"/>
    </source>
</evidence>
<reference evidence="15 16" key="1">
    <citation type="submission" date="2015-11" db="EMBL/GenBank/DDBJ databases">
        <title>Draft Genome Sequence of the Strain BR 10303 (Bradyrhizobium sp.) isolated from nodules of Centrolobium paraense.</title>
        <authorList>
            <person name="Zelli J.E."/>
            <person name="Simoes-Araujo J.L."/>
            <person name="Barauna A.C."/>
            <person name="Silva K."/>
        </authorList>
    </citation>
    <scope>NUCLEOTIDE SEQUENCE [LARGE SCALE GENOMIC DNA]</scope>
    <source>
        <strain evidence="15 16">BR 10303</strain>
    </source>
</reference>
<dbReference type="Pfam" id="PF02861">
    <property type="entry name" value="Clp_N"/>
    <property type="match status" value="1"/>
</dbReference>
<dbReference type="InterPro" id="IPR001270">
    <property type="entry name" value="ClpA/B"/>
</dbReference>
<evidence type="ECO:0000313" key="15">
    <source>
        <dbReference type="EMBL" id="KWV60118.1"/>
    </source>
</evidence>
<dbReference type="Pfam" id="PF17871">
    <property type="entry name" value="AAA_lid_9"/>
    <property type="match status" value="1"/>
</dbReference>
<comment type="similarity">
    <text evidence="2 12">Belongs to the ClpA/ClpB family.</text>
</comment>
<dbReference type="GO" id="GO:0016887">
    <property type="term" value="F:ATP hydrolysis activity"/>
    <property type="evidence" value="ECO:0007669"/>
    <property type="project" value="InterPro"/>
</dbReference>
<evidence type="ECO:0000259" key="14">
    <source>
        <dbReference type="PROSITE" id="PS51903"/>
    </source>
</evidence>
<keyword evidence="4 11" id="KW-0677">Repeat</keyword>
<keyword evidence="7 13" id="KW-0175">Coiled coil</keyword>
<dbReference type="PROSITE" id="PS51903">
    <property type="entry name" value="CLP_R"/>
    <property type="match status" value="1"/>
</dbReference>
<dbReference type="CDD" id="cd19499">
    <property type="entry name" value="RecA-like_ClpB_Hsp104-like"/>
    <property type="match status" value="1"/>
</dbReference>
<dbReference type="Proteomes" id="UP000057737">
    <property type="component" value="Unassembled WGS sequence"/>
</dbReference>
<dbReference type="InterPro" id="IPR028299">
    <property type="entry name" value="ClpA/B_CS2"/>
</dbReference>
<dbReference type="PRINTS" id="PR00300">
    <property type="entry name" value="CLPPROTEASEA"/>
</dbReference>
<dbReference type="FunFam" id="3.40.50.300:FF:000025">
    <property type="entry name" value="ATP-dependent Clp protease subunit"/>
    <property type="match status" value="1"/>
</dbReference>
<proteinExistence type="inferred from homology"/>
<protein>
    <recommendedName>
        <fullName evidence="3 13">Chaperone protein ClpB</fullName>
    </recommendedName>
</protein>
<feature type="coiled-coil region" evidence="13">
    <location>
        <begin position="414"/>
        <end position="494"/>
    </location>
</feature>
<keyword evidence="8 12" id="KW-0143">Chaperone</keyword>
<comment type="subcellular location">
    <subcellularLocation>
        <location evidence="1 13">Cytoplasm</location>
    </subcellularLocation>
</comment>
<evidence type="ECO:0000256" key="12">
    <source>
        <dbReference type="RuleBase" id="RU004432"/>
    </source>
</evidence>
<dbReference type="PROSITE" id="PS00871">
    <property type="entry name" value="CLPAB_2"/>
    <property type="match status" value="1"/>
</dbReference>
<dbReference type="RefSeq" id="WP_066500775.1">
    <property type="nucleotide sequence ID" value="NZ_LNCU01000022.1"/>
</dbReference>
<dbReference type="NCBIfam" id="TIGR03346">
    <property type="entry name" value="chaperone_ClpB"/>
    <property type="match status" value="1"/>
</dbReference>
<evidence type="ECO:0000256" key="10">
    <source>
        <dbReference type="ARBA" id="ARBA00026057"/>
    </source>
</evidence>
<comment type="subunit">
    <text evidence="13">Homohexamer; The oligomerization is ATP-dependent.</text>
</comment>
<dbReference type="Pfam" id="PF00004">
    <property type="entry name" value="AAA"/>
    <property type="match status" value="1"/>
</dbReference>
<dbReference type="InterPro" id="IPR041546">
    <property type="entry name" value="ClpA/ClpB_AAA_lid"/>
</dbReference>
<dbReference type="InterPro" id="IPR003593">
    <property type="entry name" value="AAA+_ATPase"/>
</dbReference>
<dbReference type="SUPFAM" id="SSF52540">
    <property type="entry name" value="P-loop containing nucleoside triphosphate hydrolases"/>
    <property type="match status" value="2"/>
</dbReference>
<dbReference type="Pfam" id="PF07724">
    <property type="entry name" value="AAA_2"/>
    <property type="match status" value="1"/>
</dbReference>
<dbReference type="PANTHER" id="PTHR11638">
    <property type="entry name" value="ATP-DEPENDENT CLP PROTEASE"/>
    <property type="match status" value="1"/>
</dbReference>
<dbReference type="FunFam" id="1.10.8.60:FF:000017">
    <property type="entry name" value="ATP-dependent chaperone ClpB"/>
    <property type="match status" value="1"/>
</dbReference>
<dbReference type="PANTHER" id="PTHR11638:SF18">
    <property type="entry name" value="HEAT SHOCK PROTEIN 104"/>
    <property type="match status" value="1"/>
</dbReference>
<evidence type="ECO:0000313" key="16">
    <source>
        <dbReference type="Proteomes" id="UP000057737"/>
    </source>
</evidence>
<evidence type="ECO:0000256" key="2">
    <source>
        <dbReference type="ARBA" id="ARBA00008675"/>
    </source>
</evidence>
<dbReference type="FunFam" id="3.40.50.300:FF:000010">
    <property type="entry name" value="Chaperone clpB 1, putative"/>
    <property type="match status" value="1"/>
</dbReference>
<accession>A0A109K3N2</accession>
<dbReference type="OrthoDB" id="9803641at2"/>
<evidence type="ECO:0000256" key="3">
    <source>
        <dbReference type="ARBA" id="ARBA00017574"/>
    </source>
</evidence>
<dbReference type="InterPro" id="IPR050130">
    <property type="entry name" value="ClpA_ClpB"/>
</dbReference>
<dbReference type="EMBL" id="LNCU01000022">
    <property type="protein sequence ID" value="KWV60118.1"/>
    <property type="molecule type" value="Genomic_DNA"/>
</dbReference>
<comment type="function">
    <text evidence="9">Part of a stress-induced multi-chaperone system, it is involved in the recovery of the cell from heat-induced damage, in cooperation with DnaK, DnaJ and GrpE. Acts before DnaK, in the processing of protein aggregates. Protein binding stimulates the ATPase activity; ATP hydrolysis unfolds the denatured protein aggregates, which probably helps expose new hydrophobic binding sites on the surface of ClpB-bound aggregates, contributing to the solubilization and refolding of denatured protein aggregates by DnaK.</text>
</comment>
<keyword evidence="13" id="KW-0346">Stress response</keyword>
<evidence type="ECO:0000256" key="7">
    <source>
        <dbReference type="ARBA" id="ARBA00023054"/>
    </source>
</evidence>
<evidence type="ECO:0000256" key="5">
    <source>
        <dbReference type="ARBA" id="ARBA00022741"/>
    </source>
</evidence>
<dbReference type="AlphaFoldDB" id="A0A109K3N2"/>
<dbReference type="SMART" id="SM01086">
    <property type="entry name" value="ClpB_D2-small"/>
    <property type="match status" value="1"/>
</dbReference>
<dbReference type="Pfam" id="PF10431">
    <property type="entry name" value="ClpB_D2-small"/>
    <property type="match status" value="1"/>
</dbReference>
<keyword evidence="16" id="KW-1185">Reference proteome</keyword>
<evidence type="ECO:0000256" key="9">
    <source>
        <dbReference type="ARBA" id="ARBA00025613"/>
    </source>
</evidence>
<evidence type="ECO:0000256" key="8">
    <source>
        <dbReference type="ARBA" id="ARBA00023186"/>
    </source>
</evidence>
<dbReference type="InterPro" id="IPR027417">
    <property type="entry name" value="P-loop_NTPase"/>
</dbReference>
<name>A0A109K3N2_9BRAD</name>
<sequence length="883" mass="97206">MNVEKYTERARGFIQSAQSLATRDGHQQFSPLHLLKVLLDDNEGLAGGLIDRAGGNSRAILKATEEALNKLPKVSGSGAGQVYLSPELARAFDAAEKAADKAGDSFVTVERLLLGLALEKNSEVATLLSKGGVTPQNLNAAIEALRKGRTADSATAENAYDALKKYARDLTQAARDGKLDPVIGRDEEIRRTIQVLSRRTKNNPVLIGEPGVGKTAIVEGLALRILNGDVPESLKDKKLLSLDMGALIAGAKYRGEFEERLKAVLQEVSSAEGGIILFIDEMHTLIGAGKADGAMDASNLLKPALARGELHCIGATTLDEYRKHVEKDAALARRFQPIYVSEPTVEDTISILRGLKDKYEQHHGVRITDSALVAATTLSNRYITDRFLPDKAIDLMDEAAARLKMQVDSKPEELDSLDRDIIRLKIEQEALKKENDAGSKSRLQTLEKELAELEERSAALTARWSAEKNKLSNAQKLKGELDALRVELANAQRRGEFQKAGELAYGRIPELERKLADIEAKENGKQSGGEMMEEAVTANHIAQVVSRWTGVPVDKMLEGEKDKLLRMEDSLAKRVVGQAEAVHAVATAVRRARAGLQDPNRPTGSFMFLGPTGVGKTELTKALAADLFNDETAMVRLDMSEFMEKHSVSRLIGAPPGYVGYDEGGALTEAVRRRPYQVVLFDEIEKAHPDVFNVLLQVLDDGRLTDGQGRTVDFRNTLIIMTSNLGSEFLVNQPEGEDTSAVRDQVMGVVRAHFRPEFLNRIDEIILFHRLQRNEMGRIVEIQFARLTKLLEDRKIELTLDAKARDWLAEKGWDPAYGARPLKRVIQRSVQDPLAEMILAGDVKDGDRVVISEKGNVLTFNGQVPKTAEIVQFDAPIPKRKLN</sequence>
<evidence type="ECO:0000256" key="1">
    <source>
        <dbReference type="ARBA" id="ARBA00004496"/>
    </source>
</evidence>
<dbReference type="GO" id="GO:0005524">
    <property type="term" value="F:ATP binding"/>
    <property type="evidence" value="ECO:0007669"/>
    <property type="project" value="UniProtKB-UniRule"/>
</dbReference>
<dbReference type="SMART" id="SM00382">
    <property type="entry name" value="AAA"/>
    <property type="match status" value="2"/>
</dbReference>
<evidence type="ECO:0000256" key="13">
    <source>
        <dbReference type="RuleBase" id="RU362034"/>
    </source>
</evidence>
<comment type="subunit">
    <text evidence="10">Homohexamer. The oligomerization is ATP-dependent.</text>
</comment>
<organism evidence="15 16">
    <name type="scientific">Bradyrhizobium macuxiense</name>
    <dbReference type="NCBI Taxonomy" id="1755647"/>
    <lineage>
        <taxon>Bacteria</taxon>
        <taxon>Pseudomonadati</taxon>
        <taxon>Pseudomonadota</taxon>
        <taxon>Alphaproteobacteria</taxon>
        <taxon>Hyphomicrobiales</taxon>
        <taxon>Nitrobacteraceae</taxon>
        <taxon>Bradyrhizobium</taxon>
    </lineage>
</organism>
<dbReference type="GO" id="GO:0034605">
    <property type="term" value="P:cellular response to heat"/>
    <property type="evidence" value="ECO:0007669"/>
    <property type="project" value="TreeGrafter"/>
</dbReference>
<dbReference type="GO" id="GO:0042026">
    <property type="term" value="P:protein refolding"/>
    <property type="evidence" value="ECO:0007669"/>
    <property type="project" value="UniProtKB-UniRule"/>
</dbReference>
<dbReference type="CDD" id="cd00009">
    <property type="entry name" value="AAA"/>
    <property type="match status" value="1"/>
</dbReference>
<dbReference type="SUPFAM" id="SSF81923">
    <property type="entry name" value="Double Clp-N motif"/>
    <property type="match status" value="1"/>
</dbReference>
<dbReference type="Gene3D" id="3.40.50.300">
    <property type="entry name" value="P-loop containing nucleotide triphosphate hydrolases"/>
    <property type="match status" value="3"/>
</dbReference>
<evidence type="ECO:0000256" key="6">
    <source>
        <dbReference type="ARBA" id="ARBA00022840"/>
    </source>
</evidence>
<dbReference type="InterPro" id="IPR017730">
    <property type="entry name" value="Chaperonin_ClpB"/>
</dbReference>
<keyword evidence="13" id="KW-0963">Cytoplasm</keyword>
<dbReference type="InterPro" id="IPR036628">
    <property type="entry name" value="Clp_N_dom_sf"/>
</dbReference>
<dbReference type="InterPro" id="IPR019489">
    <property type="entry name" value="Clp_ATPase_C"/>
</dbReference>
<dbReference type="Gene3D" id="1.10.8.60">
    <property type="match status" value="1"/>
</dbReference>